<comment type="caution">
    <text evidence="1">The sequence shown here is derived from an EMBL/GenBank/DDBJ whole genome shotgun (WGS) entry which is preliminary data.</text>
</comment>
<dbReference type="InterPro" id="IPR004252">
    <property type="entry name" value="Probable_transposase_24"/>
</dbReference>
<reference evidence="1" key="1">
    <citation type="submission" date="2022-04" db="EMBL/GenBank/DDBJ databases">
        <title>A functionally conserved STORR gene fusion in Papaver species that diverged 16.8 million years ago.</title>
        <authorList>
            <person name="Catania T."/>
        </authorList>
    </citation>
    <scope>NUCLEOTIDE SEQUENCE</scope>
    <source>
        <strain evidence="1">S-188037</strain>
    </source>
</reference>
<name>A0AAD4XXH1_9MAGN</name>
<dbReference type="EMBL" id="JAJJMB010001184">
    <property type="protein sequence ID" value="KAI3958074.1"/>
    <property type="molecule type" value="Genomic_DNA"/>
</dbReference>
<protein>
    <submittedName>
        <fullName evidence="1">Uncharacterized protein</fullName>
    </submittedName>
</protein>
<organism evidence="1 2">
    <name type="scientific">Papaver atlanticum</name>
    <dbReference type="NCBI Taxonomy" id="357466"/>
    <lineage>
        <taxon>Eukaryota</taxon>
        <taxon>Viridiplantae</taxon>
        <taxon>Streptophyta</taxon>
        <taxon>Embryophyta</taxon>
        <taxon>Tracheophyta</taxon>
        <taxon>Spermatophyta</taxon>
        <taxon>Magnoliopsida</taxon>
        <taxon>Ranunculales</taxon>
        <taxon>Papaveraceae</taxon>
        <taxon>Papaveroideae</taxon>
        <taxon>Papaver</taxon>
    </lineage>
</organism>
<evidence type="ECO:0000313" key="1">
    <source>
        <dbReference type="EMBL" id="KAI3958074.1"/>
    </source>
</evidence>
<dbReference type="Proteomes" id="UP001202328">
    <property type="component" value="Unassembled WGS sequence"/>
</dbReference>
<dbReference type="Pfam" id="PF03004">
    <property type="entry name" value="Transposase_24"/>
    <property type="match status" value="1"/>
</dbReference>
<keyword evidence="2" id="KW-1185">Reference proteome</keyword>
<accession>A0AAD4XXH1</accession>
<evidence type="ECO:0000313" key="2">
    <source>
        <dbReference type="Proteomes" id="UP001202328"/>
    </source>
</evidence>
<dbReference type="AlphaFoldDB" id="A0AAD4XXH1"/>
<sequence length="154" mass="18191">MPEEKIARVSKLVRDYYILVPDDENAEEAIRTQMRLAYVRYRSELAAHYISFDSHEEALRHPSPRIRNVDDWAIMCDFFNTDLKFKAASEKSRAARKVRVLNHTNGTESFTRKAYDRACKNLPIDPLSMFMVTHKARKLRKLCKDWQVQISFNH</sequence>
<proteinExistence type="predicted"/>
<gene>
    <name evidence="1" type="ORF">MKW98_020716</name>
</gene>